<accession>A0A3N4HWU0</accession>
<sequence>MSAPETKIPTDWNEEIRTQFLIDDAIKDMAVGGEDGYSPERFRSEDVEPFDFCALVPSDVAAPVHEAMITYFKTYPKWALKKYRRDHFLEIYEDYFCTHKKNNYQSQIPWPSWFVSVIRESLLFYAQSLGPYYDGLGCALLEERDSNAEAVDARWYYLVFLWFIGRADGVNPLSVRIQSGLMRKEQLFLIAETMKRMIGQLATLLSLDRPENMSQGERLQLTETEKVRLVEAYRITHRAAYALRRILEIRSERFEVLVTRYLEKDELHEQVVHDLEAAQRAYEDGVHEGTIVPYPNSAVKDSATVRGWLDPSGILQHFDAESSTWNGPDARIHDLSPMGILATVRDAYFSNSGRPELG</sequence>
<evidence type="ECO:0000313" key="1">
    <source>
        <dbReference type="EMBL" id="RPA76320.1"/>
    </source>
</evidence>
<gene>
    <name evidence="1" type="ORF">BJ508DRAFT_337881</name>
</gene>
<protein>
    <submittedName>
        <fullName evidence="1">Uncharacterized protein</fullName>
    </submittedName>
</protein>
<dbReference type="EMBL" id="ML119747">
    <property type="protein sequence ID" value="RPA76320.1"/>
    <property type="molecule type" value="Genomic_DNA"/>
</dbReference>
<dbReference type="AlphaFoldDB" id="A0A3N4HWU0"/>
<organism evidence="1 2">
    <name type="scientific">Ascobolus immersus RN42</name>
    <dbReference type="NCBI Taxonomy" id="1160509"/>
    <lineage>
        <taxon>Eukaryota</taxon>
        <taxon>Fungi</taxon>
        <taxon>Dikarya</taxon>
        <taxon>Ascomycota</taxon>
        <taxon>Pezizomycotina</taxon>
        <taxon>Pezizomycetes</taxon>
        <taxon>Pezizales</taxon>
        <taxon>Ascobolaceae</taxon>
        <taxon>Ascobolus</taxon>
    </lineage>
</organism>
<keyword evidence="2" id="KW-1185">Reference proteome</keyword>
<name>A0A3N4HWU0_ASCIM</name>
<reference evidence="1 2" key="1">
    <citation type="journal article" date="2018" name="Nat. Ecol. Evol.">
        <title>Pezizomycetes genomes reveal the molecular basis of ectomycorrhizal truffle lifestyle.</title>
        <authorList>
            <person name="Murat C."/>
            <person name="Payen T."/>
            <person name="Noel B."/>
            <person name="Kuo A."/>
            <person name="Morin E."/>
            <person name="Chen J."/>
            <person name="Kohler A."/>
            <person name="Krizsan K."/>
            <person name="Balestrini R."/>
            <person name="Da Silva C."/>
            <person name="Montanini B."/>
            <person name="Hainaut M."/>
            <person name="Levati E."/>
            <person name="Barry K.W."/>
            <person name="Belfiori B."/>
            <person name="Cichocki N."/>
            <person name="Clum A."/>
            <person name="Dockter R.B."/>
            <person name="Fauchery L."/>
            <person name="Guy J."/>
            <person name="Iotti M."/>
            <person name="Le Tacon F."/>
            <person name="Lindquist E.A."/>
            <person name="Lipzen A."/>
            <person name="Malagnac F."/>
            <person name="Mello A."/>
            <person name="Molinier V."/>
            <person name="Miyauchi S."/>
            <person name="Poulain J."/>
            <person name="Riccioni C."/>
            <person name="Rubini A."/>
            <person name="Sitrit Y."/>
            <person name="Splivallo R."/>
            <person name="Traeger S."/>
            <person name="Wang M."/>
            <person name="Zifcakova L."/>
            <person name="Wipf D."/>
            <person name="Zambonelli A."/>
            <person name="Paolocci F."/>
            <person name="Nowrousian M."/>
            <person name="Ottonello S."/>
            <person name="Baldrian P."/>
            <person name="Spatafora J.W."/>
            <person name="Henrissat B."/>
            <person name="Nagy L.G."/>
            <person name="Aury J.M."/>
            <person name="Wincker P."/>
            <person name="Grigoriev I.V."/>
            <person name="Bonfante P."/>
            <person name="Martin F.M."/>
        </authorList>
    </citation>
    <scope>NUCLEOTIDE SEQUENCE [LARGE SCALE GENOMIC DNA]</scope>
    <source>
        <strain evidence="1 2">RN42</strain>
    </source>
</reference>
<evidence type="ECO:0000313" key="2">
    <source>
        <dbReference type="Proteomes" id="UP000275078"/>
    </source>
</evidence>
<dbReference type="Proteomes" id="UP000275078">
    <property type="component" value="Unassembled WGS sequence"/>
</dbReference>
<proteinExistence type="predicted"/>